<dbReference type="Gene3D" id="3.40.640.10">
    <property type="entry name" value="Type I PLP-dependent aspartate aminotransferase-like (Major domain)"/>
    <property type="match status" value="1"/>
</dbReference>
<gene>
    <name evidence="4" type="ORF">METZ01_LOCUS79386</name>
</gene>
<dbReference type="InterPro" id="IPR015424">
    <property type="entry name" value="PyrdxlP-dep_Trfase"/>
</dbReference>
<dbReference type="Gene3D" id="3.90.1150.10">
    <property type="entry name" value="Aspartate Aminotransferase, domain 1"/>
    <property type="match status" value="1"/>
</dbReference>
<dbReference type="AlphaFoldDB" id="A0A381UE84"/>
<accession>A0A381UE84</accession>
<dbReference type="GO" id="GO:0009435">
    <property type="term" value="P:NAD+ biosynthetic process"/>
    <property type="evidence" value="ECO:0007669"/>
    <property type="project" value="InterPro"/>
</dbReference>
<dbReference type="GO" id="GO:0043420">
    <property type="term" value="P:anthranilate metabolic process"/>
    <property type="evidence" value="ECO:0007669"/>
    <property type="project" value="TreeGrafter"/>
</dbReference>
<dbReference type="Pfam" id="PF01041">
    <property type="entry name" value="DegT_DnrJ_EryC1"/>
    <property type="match status" value="1"/>
</dbReference>
<dbReference type="InterPro" id="IPR015421">
    <property type="entry name" value="PyrdxlP-dep_Trfase_major"/>
</dbReference>
<dbReference type="EMBL" id="UINC01006271">
    <property type="protein sequence ID" value="SVA26532.1"/>
    <property type="molecule type" value="Genomic_DNA"/>
</dbReference>
<dbReference type="PANTHER" id="PTHR14084:SF0">
    <property type="entry name" value="KYNURENINASE"/>
    <property type="match status" value="1"/>
</dbReference>
<evidence type="ECO:0000313" key="4">
    <source>
        <dbReference type="EMBL" id="SVA26532.1"/>
    </source>
</evidence>
<keyword evidence="3" id="KW-0663">Pyridoxal phosphate</keyword>
<dbReference type="PANTHER" id="PTHR14084">
    <property type="entry name" value="KYNURENINASE"/>
    <property type="match status" value="1"/>
</dbReference>
<dbReference type="InterPro" id="IPR015422">
    <property type="entry name" value="PyrdxlP-dep_Trfase_small"/>
</dbReference>
<dbReference type="GO" id="GO:0005737">
    <property type="term" value="C:cytoplasm"/>
    <property type="evidence" value="ECO:0007669"/>
    <property type="project" value="InterPro"/>
</dbReference>
<dbReference type="InterPro" id="IPR000653">
    <property type="entry name" value="DegT/StrS_aminotransferase"/>
</dbReference>
<dbReference type="NCBIfam" id="TIGR01814">
    <property type="entry name" value="kynureninase"/>
    <property type="match status" value="1"/>
</dbReference>
<keyword evidence="2" id="KW-0378">Hydrolase</keyword>
<organism evidence="4">
    <name type="scientific">marine metagenome</name>
    <dbReference type="NCBI Taxonomy" id="408172"/>
    <lineage>
        <taxon>unclassified sequences</taxon>
        <taxon>metagenomes</taxon>
        <taxon>ecological metagenomes</taxon>
    </lineage>
</organism>
<dbReference type="GO" id="GO:0030170">
    <property type="term" value="F:pyridoxal phosphate binding"/>
    <property type="evidence" value="ECO:0007669"/>
    <property type="project" value="InterPro"/>
</dbReference>
<keyword evidence="1" id="KW-0662">Pyridine nucleotide biosynthesis</keyword>
<name>A0A381UE84_9ZZZZ</name>
<dbReference type="PIRSF" id="PIRSF038800">
    <property type="entry name" value="KYNU"/>
    <property type="match status" value="1"/>
</dbReference>
<dbReference type="Pfam" id="PF22580">
    <property type="entry name" value="KYNU_C"/>
    <property type="match status" value="1"/>
</dbReference>
<dbReference type="HAMAP" id="MF_01970">
    <property type="entry name" value="Kynureninase"/>
    <property type="match status" value="1"/>
</dbReference>
<dbReference type="InterPro" id="IPR010111">
    <property type="entry name" value="Kynureninase"/>
</dbReference>
<proteinExistence type="inferred from homology"/>
<sequence length="425" mass="46512">VNQTLESLRASQNPGLTSARARDAADPLLQMRTNFDLPDELIYLDGNSLGAMPVNVPQRLQQAALDGWRTGLIRSWNARNWHELPLTLGDRLAKLMGAAPGEVLIVDSTSINLFKLLSAALELRPDRRTIISEQQNFPSDLHIIQGAIDHFYSDHRLLLGGDDDDSVVELITEDTAVVTLTHISYRTGLIRDMQRITEAAHASGALVIFDLAHSLGAVPVDLNGTGVDFAVGCTYKYLNAGPGGPAYLFIADRHMQGAQNPLTGWQGHADPFSFDTRYVAAGTIEKFRCGTPAILSYIALEESLDIFEGIDLSTVRQKSIDLTDFFIELVESMCQGHGLTLASPRDSSRRGSQVCLTSAHGWPIMQALIAHGVIGDFRAPDILRFGFAPLYIGYEDVWVAVALLAEILDSGTWEDPVYATRKLVT</sequence>
<evidence type="ECO:0000256" key="3">
    <source>
        <dbReference type="ARBA" id="ARBA00022898"/>
    </source>
</evidence>
<protein>
    <submittedName>
        <fullName evidence="4">Uncharacterized protein</fullName>
    </submittedName>
</protein>
<feature type="non-terminal residue" evidence="4">
    <location>
        <position position="1"/>
    </location>
</feature>
<evidence type="ECO:0000256" key="2">
    <source>
        <dbReference type="ARBA" id="ARBA00022801"/>
    </source>
</evidence>
<dbReference type="GO" id="GO:0019441">
    <property type="term" value="P:L-tryptophan catabolic process to kynurenine"/>
    <property type="evidence" value="ECO:0007669"/>
    <property type="project" value="TreeGrafter"/>
</dbReference>
<evidence type="ECO:0000256" key="1">
    <source>
        <dbReference type="ARBA" id="ARBA00022642"/>
    </source>
</evidence>
<dbReference type="SUPFAM" id="SSF53383">
    <property type="entry name" value="PLP-dependent transferases"/>
    <property type="match status" value="1"/>
</dbReference>
<dbReference type="GO" id="GO:0030429">
    <property type="term" value="F:kynureninase activity"/>
    <property type="evidence" value="ECO:0007669"/>
    <property type="project" value="InterPro"/>
</dbReference>
<reference evidence="4" key="1">
    <citation type="submission" date="2018-05" db="EMBL/GenBank/DDBJ databases">
        <authorList>
            <person name="Lanie J.A."/>
            <person name="Ng W.-L."/>
            <person name="Kazmierczak K.M."/>
            <person name="Andrzejewski T.M."/>
            <person name="Davidsen T.M."/>
            <person name="Wayne K.J."/>
            <person name="Tettelin H."/>
            <person name="Glass J.I."/>
            <person name="Rusch D."/>
            <person name="Podicherti R."/>
            <person name="Tsui H.-C.T."/>
            <person name="Winkler M.E."/>
        </authorList>
    </citation>
    <scope>NUCLEOTIDE SEQUENCE</scope>
</reference>